<dbReference type="InterPro" id="IPR050463">
    <property type="entry name" value="Gfo/Idh/MocA_oxidrdct_glycsds"/>
</dbReference>
<dbReference type="PANTHER" id="PTHR43818">
    <property type="entry name" value="BCDNA.GH03377"/>
    <property type="match status" value="1"/>
</dbReference>
<feature type="domain" description="Gfo/Idh/MocA-like oxidoreductase bacterial type C-terminal" evidence="2">
    <location>
        <begin position="199"/>
        <end position="271"/>
    </location>
</feature>
<evidence type="ECO:0000313" key="3">
    <source>
        <dbReference type="EMBL" id="QDT65066.1"/>
    </source>
</evidence>
<dbReference type="GO" id="GO:0050112">
    <property type="term" value="F:inositol 2-dehydrogenase (NAD+) activity"/>
    <property type="evidence" value="ECO:0007669"/>
    <property type="project" value="UniProtKB-EC"/>
</dbReference>
<organism evidence="3 4">
    <name type="scientific">Calycomorphotria hydatis</name>
    <dbReference type="NCBI Taxonomy" id="2528027"/>
    <lineage>
        <taxon>Bacteria</taxon>
        <taxon>Pseudomonadati</taxon>
        <taxon>Planctomycetota</taxon>
        <taxon>Planctomycetia</taxon>
        <taxon>Planctomycetales</taxon>
        <taxon>Planctomycetaceae</taxon>
        <taxon>Calycomorphotria</taxon>
    </lineage>
</organism>
<dbReference type="SUPFAM" id="SSF55347">
    <property type="entry name" value="Glyceraldehyde-3-phosphate dehydrogenase-like, C-terminal domain"/>
    <property type="match status" value="1"/>
</dbReference>
<dbReference type="InterPro" id="IPR036291">
    <property type="entry name" value="NAD(P)-bd_dom_sf"/>
</dbReference>
<dbReference type="Gene3D" id="3.30.360.10">
    <property type="entry name" value="Dihydrodipicolinate Reductase, domain 2"/>
    <property type="match status" value="1"/>
</dbReference>
<dbReference type="GO" id="GO:0000166">
    <property type="term" value="F:nucleotide binding"/>
    <property type="evidence" value="ECO:0007669"/>
    <property type="project" value="InterPro"/>
</dbReference>
<dbReference type="SUPFAM" id="SSF51735">
    <property type="entry name" value="NAD(P)-binding Rossmann-fold domains"/>
    <property type="match status" value="1"/>
</dbReference>
<dbReference type="KEGG" id="chya:V22_23120"/>
<sequence>MSLLTRREMMANAAAVGAAVALPWSMAIGQEKKSSRSAANDINLGLIGAGNRGGQVAGAFRNVAGTKIAMVADPDESRSGMNAEKFKAEAVTDLRRIIDNDSIDAVIVTTCNHWHCLAAIWAIQAGKDVYVEKPLSHTQWEGRKVVEAARKYGRIVQVGTQQRTDPMQAEVKQFLHTEKVLGKPLSVQANRLGIRGPIGKRDTPLPIPEGVDYDLWLGPAADEPLYRSKLHYDWHWDWNTGSGEMGNWGVHILDDIRNVVYQDEVSLPKRIIAGGGRLAWNDAGNTPNVHFAYFETDSIPTTIALSNLPNAPGSKKRVPIQGPGSGYVVFCEGGEYHGRRGGGTAYDKDGKVIRKFNGNSGGGHQQNFADAIRAENRELLNAEVEVGHYSTGWCNLANVGFQVGGAFTREKADAINASTENWDKLLDQMSQHVGNYGISLTDDAVSLGPVLEHDPQTELFTGENAESANHFLKRTYRNDYVVPEQV</sequence>
<dbReference type="Pfam" id="PF01408">
    <property type="entry name" value="GFO_IDH_MocA"/>
    <property type="match status" value="1"/>
</dbReference>
<proteinExistence type="predicted"/>
<dbReference type="Gene3D" id="3.40.50.720">
    <property type="entry name" value="NAD(P)-binding Rossmann-like Domain"/>
    <property type="match status" value="1"/>
</dbReference>
<dbReference type="InterPro" id="IPR043906">
    <property type="entry name" value="Gfo/Idh/MocA_OxRdtase_bact_C"/>
</dbReference>
<dbReference type="InterPro" id="IPR006311">
    <property type="entry name" value="TAT_signal"/>
</dbReference>
<dbReference type="EC" id="1.1.1.18" evidence="3"/>
<dbReference type="OrthoDB" id="9788246at2"/>
<dbReference type="AlphaFoldDB" id="A0A517T9M2"/>
<evidence type="ECO:0000259" key="2">
    <source>
        <dbReference type="Pfam" id="PF19051"/>
    </source>
</evidence>
<evidence type="ECO:0000259" key="1">
    <source>
        <dbReference type="Pfam" id="PF01408"/>
    </source>
</evidence>
<dbReference type="PANTHER" id="PTHR43818:SF5">
    <property type="entry name" value="OXIDOREDUCTASE FAMILY PROTEIN"/>
    <property type="match status" value="1"/>
</dbReference>
<gene>
    <name evidence="3" type="primary">iolG_5</name>
    <name evidence="3" type="ORF">V22_23120</name>
</gene>
<dbReference type="Proteomes" id="UP000319976">
    <property type="component" value="Chromosome"/>
</dbReference>
<protein>
    <submittedName>
        <fullName evidence="3">Inositol 2-dehydrogenase</fullName>
        <ecNumber evidence="3">1.1.1.18</ecNumber>
    </submittedName>
</protein>
<keyword evidence="4" id="KW-1185">Reference proteome</keyword>
<dbReference type="RefSeq" id="WP_145262751.1">
    <property type="nucleotide sequence ID" value="NZ_CP036316.1"/>
</dbReference>
<accession>A0A517T9M2</accession>
<dbReference type="EMBL" id="CP036316">
    <property type="protein sequence ID" value="QDT65066.1"/>
    <property type="molecule type" value="Genomic_DNA"/>
</dbReference>
<feature type="domain" description="Gfo/Idh/MocA-like oxidoreductase N-terminal" evidence="1">
    <location>
        <begin position="42"/>
        <end position="159"/>
    </location>
</feature>
<evidence type="ECO:0000313" key="4">
    <source>
        <dbReference type="Proteomes" id="UP000319976"/>
    </source>
</evidence>
<dbReference type="PROSITE" id="PS51318">
    <property type="entry name" value="TAT"/>
    <property type="match status" value="1"/>
</dbReference>
<dbReference type="InterPro" id="IPR000683">
    <property type="entry name" value="Gfo/Idh/MocA-like_OxRdtase_N"/>
</dbReference>
<dbReference type="Pfam" id="PF19051">
    <property type="entry name" value="GFO_IDH_MocA_C2"/>
    <property type="match status" value="1"/>
</dbReference>
<keyword evidence="3" id="KW-0560">Oxidoreductase</keyword>
<name>A0A517T9M2_9PLAN</name>
<reference evidence="3 4" key="1">
    <citation type="submission" date="2019-02" db="EMBL/GenBank/DDBJ databases">
        <title>Deep-cultivation of Planctomycetes and their phenomic and genomic characterization uncovers novel biology.</title>
        <authorList>
            <person name="Wiegand S."/>
            <person name="Jogler M."/>
            <person name="Boedeker C."/>
            <person name="Pinto D."/>
            <person name="Vollmers J."/>
            <person name="Rivas-Marin E."/>
            <person name="Kohn T."/>
            <person name="Peeters S.H."/>
            <person name="Heuer A."/>
            <person name="Rast P."/>
            <person name="Oberbeckmann S."/>
            <person name="Bunk B."/>
            <person name="Jeske O."/>
            <person name="Meyerdierks A."/>
            <person name="Storesund J.E."/>
            <person name="Kallscheuer N."/>
            <person name="Luecker S."/>
            <person name="Lage O.M."/>
            <person name="Pohl T."/>
            <person name="Merkel B.J."/>
            <person name="Hornburger P."/>
            <person name="Mueller R.-W."/>
            <person name="Bruemmer F."/>
            <person name="Labrenz M."/>
            <person name="Spormann A.M."/>
            <person name="Op den Camp H."/>
            <person name="Overmann J."/>
            <person name="Amann R."/>
            <person name="Jetten M.S.M."/>
            <person name="Mascher T."/>
            <person name="Medema M.H."/>
            <person name="Devos D.P."/>
            <person name="Kaster A.-K."/>
            <person name="Ovreas L."/>
            <person name="Rohde M."/>
            <person name="Galperin M.Y."/>
            <person name="Jogler C."/>
        </authorList>
    </citation>
    <scope>NUCLEOTIDE SEQUENCE [LARGE SCALE GENOMIC DNA]</scope>
    <source>
        <strain evidence="3 4">V22</strain>
    </source>
</reference>